<evidence type="ECO:0000256" key="4">
    <source>
        <dbReference type="ARBA" id="ARBA00023180"/>
    </source>
</evidence>
<sequence length="180" mass="20187">MYFLCLSAIVGLLTTSSATPLGCEERIRTLTLHDLNPIAGKWIFIEGTTNAEKYGSVLERVNSSWVEFLPTSENNTSIFRQRNKMYVNQCFSTQSMGTPDGPRLCSFQTHLNQRIKERILNATELKTYRTQAECLGLPDASYKYDGNNGKINNKDVSLNFTATTGVFITLVRHAGTFLCI</sequence>
<dbReference type="PANTHER" id="PTHR11967">
    <property type="entry name" value="ALPHA-1-ACID GLYCOPROTEIN"/>
    <property type="match status" value="1"/>
</dbReference>
<reference evidence="6" key="1">
    <citation type="submission" date="2025-08" db="UniProtKB">
        <authorList>
            <consortium name="Ensembl"/>
        </authorList>
    </citation>
    <scope>IDENTIFICATION</scope>
</reference>
<feature type="signal peptide" evidence="5">
    <location>
        <begin position="1"/>
        <end position="18"/>
    </location>
</feature>
<evidence type="ECO:0000256" key="3">
    <source>
        <dbReference type="ARBA" id="ARBA00022729"/>
    </source>
</evidence>
<accession>A0A3B3SS29</accession>
<keyword evidence="3 5" id="KW-0732">Signal</keyword>
<reference evidence="6" key="2">
    <citation type="submission" date="2025-09" db="UniProtKB">
        <authorList>
            <consortium name="Ensembl"/>
        </authorList>
    </citation>
    <scope>IDENTIFICATION</scope>
</reference>
<dbReference type="Gene3D" id="2.40.128.20">
    <property type="match status" value="1"/>
</dbReference>
<evidence type="ECO:0000256" key="5">
    <source>
        <dbReference type="SAM" id="SignalP"/>
    </source>
</evidence>
<keyword evidence="7" id="KW-1185">Reference proteome</keyword>
<evidence type="ECO:0000256" key="1">
    <source>
        <dbReference type="ARBA" id="ARBA00004613"/>
    </source>
</evidence>
<proteinExistence type="predicted"/>
<keyword evidence="2" id="KW-0964">Secreted</keyword>
<evidence type="ECO:0000313" key="7">
    <source>
        <dbReference type="Proteomes" id="UP000261540"/>
    </source>
</evidence>
<evidence type="ECO:0008006" key="8">
    <source>
        <dbReference type="Google" id="ProtNLM"/>
    </source>
</evidence>
<dbReference type="GO" id="GO:0005576">
    <property type="term" value="C:extracellular region"/>
    <property type="evidence" value="ECO:0007669"/>
    <property type="project" value="UniProtKB-SubCell"/>
</dbReference>
<dbReference type="Proteomes" id="UP000261540">
    <property type="component" value="Unplaced"/>
</dbReference>
<evidence type="ECO:0000313" key="6">
    <source>
        <dbReference type="Ensembl" id="ENSPKIP00000032906.1"/>
    </source>
</evidence>
<dbReference type="Ensembl" id="ENSPKIT00000013786.1">
    <property type="protein sequence ID" value="ENSPKIP00000032906.1"/>
    <property type="gene ID" value="ENSPKIG00000012825.1"/>
</dbReference>
<comment type="subcellular location">
    <subcellularLocation>
        <location evidence="1">Secreted</location>
    </subcellularLocation>
</comment>
<name>A0A3B3SS29_9TELE</name>
<dbReference type="InterPro" id="IPR012674">
    <property type="entry name" value="Calycin"/>
</dbReference>
<evidence type="ECO:0000256" key="2">
    <source>
        <dbReference type="ARBA" id="ARBA00022525"/>
    </source>
</evidence>
<feature type="chain" id="PRO_5017413985" description="Apolipoprotein M" evidence="5">
    <location>
        <begin position="19"/>
        <end position="180"/>
    </location>
</feature>
<protein>
    <recommendedName>
        <fullName evidence="8">Apolipoprotein M</fullName>
    </recommendedName>
</protein>
<dbReference type="AlphaFoldDB" id="A0A3B3SS29"/>
<keyword evidence="4" id="KW-0325">Glycoprotein</keyword>
<dbReference type="PANTHER" id="PTHR11967:SF2">
    <property type="entry name" value="ALPHA-1-ACID GLYCOPROTEIN 1"/>
    <property type="match status" value="1"/>
</dbReference>
<organism evidence="6 7">
    <name type="scientific">Paramormyrops kingsleyae</name>
    <dbReference type="NCBI Taxonomy" id="1676925"/>
    <lineage>
        <taxon>Eukaryota</taxon>
        <taxon>Metazoa</taxon>
        <taxon>Chordata</taxon>
        <taxon>Craniata</taxon>
        <taxon>Vertebrata</taxon>
        <taxon>Euteleostomi</taxon>
        <taxon>Actinopterygii</taxon>
        <taxon>Neopterygii</taxon>
        <taxon>Teleostei</taxon>
        <taxon>Osteoglossocephala</taxon>
        <taxon>Osteoglossomorpha</taxon>
        <taxon>Osteoglossiformes</taxon>
        <taxon>Mormyridae</taxon>
        <taxon>Paramormyrops</taxon>
    </lineage>
</organism>